<sequence>MLRSKFRNYLQAVVEKLAENAKLQGSTKLKKILLDSKDTVIESDVRSRMQPLKDHLASSINHLHSIFESHVFIACCRGYWDKKGRDILSFLENRAWYKGSRIAVSVLYDAFASQMQQLLGNSLQDRDLEHPRSIIEVRSILCKDAPNNGGNSFYN</sequence>
<keyword evidence="2" id="KW-1185">Reference proteome</keyword>
<dbReference type="Proteomes" id="UP001630127">
    <property type="component" value="Unassembled WGS sequence"/>
</dbReference>
<dbReference type="EMBL" id="JBJUIK010000014">
    <property type="protein sequence ID" value="KAL3504854.1"/>
    <property type="molecule type" value="Genomic_DNA"/>
</dbReference>
<reference evidence="1 2" key="1">
    <citation type="submission" date="2024-11" db="EMBL/GenBank/DDBJ databases">
        <title>A near-complete genome assembly of Cinchona calisaya.</title>
        <authorList>
            <person name="Lian D.C."/>
            <person name="Zhao X.W."/>
            <person name="Wei L."/>
        </authorList>
    </citation>
    <scope>NUCLEOTIDE SEQUENCE [LARGE SCALE GENOMIC DNA]</scope>
    <source>
        <tissue evidence="1">Nenye</tissue>
    </source>
</reference>
<organism evidence="1 2">
    <name type="scientific">Cinchona calisaya</name>
    <dbReference type="NCBI Taxonomy" id="153742"/>
    <lineage>
        <taxon>Eukaryota</taxon>
        <taxon>Viridiplantae</taxon>
        <taxon>Streptophyta</taxon>
        <taxon>Embryophyta</taxon>
        <taxon>Tracheophyta</taxon>
        <taxon>Spermatophyta</taxon>
        <taxon>Magnoliopsida</taxon>
        <taxon>eudicotyledons</taxon>
        <taxon>Gunneridae</taxon>
        <taxon>Pentapetalae</taxon>
        <taxon>asterids</taxon>
        <taxon>lamiids</taxon>
        <taxon>Gentianales</taxon>
        <taxon>Rubiaceae</taxon>
        <taxon>Cinchonoideae</taxon>
        <taxon>Cinchoneae</taxon>
        <taxon>Cinchona</taxon>
    </lineage>
</organism>
<accession>A0ABD2YBM9</accession>
<evidence type="ECO:0000313" key="2">
    <source>
        <dbReference type="Proteomes" id="UP001630127"/>
    </source>
</evidence>
<evidence type="ECO:0000313" key="1">
    <source>
        <dbReference type="EMBL" id="KAL3504854.1"/>
    </source>
</evidence>
<name>A0ABD2YBM9_9GENT</name>
<gene>
    <name evidence="1" type="ORF">ACH5RR_034695</name>
</gene>
<protein>
    <submittedName>
        <fullName evidence="1">Uncharacterized protein</fullName>
    </submittedName>
</protein>
<dbReference type="AlphaFoldDB" id="A0ABD2YBM9"/>
<proteinExistence type="predicted"/>
<dbReference type="PANTHER" id="PTHR31110:SF2">
    <property type="entry name" value="PESTICIDAL CRYSTAL CRY8BA PROTEIN"/>
    <property type="match status" value="1"/>
</dbReference>
<comment type="caution">
    <text evidence="1">The sequence shown here is derived from an EMBL/GenBank/DDBJ whole genome shotgun (WGS) entry which is preliminary data.</text>
</comment>
<dbReference type="PANTHER" id="PTHR31110">
    <property type="entry name" value="PESTICIDAL CRYSTAL CRY8BA PROTEIN"/>
    <property type="match status" value="1"/>
</dbReference>